<organism evidence="1">
    <name type="scientific">marine metagenome</name>
    <dbReference type="NCBI Taxonomy" id="408172"/>
    <lineage>
        <taxon>unclassified sequences</taxon>
        <taxon>metagenomes</taxon>
        <taxon>ecological metagenomes</taxon>
    </lineage>
</organism>
<protein>
    <submittedName>
        <fullName evidence="1">Uncharacterized protein</fullName>
    </submittedName>
</protein>
<proteinExistence type="predicted"/>
<reference evidence="1" key="1">
    <citation type="submission" date="2018-05" db="EMBL/GenBank/DDBJ databases">
        <authorList>
            <person name="Lanie J.A."/>
            <person name="Ng W.-L."/>
            <person name="Kazmierczak K.M."/>
            <person name="Andrzejewski T.M."/>
            <person name="Davidsen T.M."/>
            <person name="Wayne K.J."/>
            <person name="Tettelin H."/>
            <person name="Glass J.I."/>
            <person name="Rusch D."/>
            <person name="Podicherti R."/>
            <person name="Tsui H.-C.T."/>
            <person name="Winkler M.E."/>
        </authorList>
    </citation>
    <scope>NUCLEOTIDE SEQUENCE</scope>
</reference>
<evidence type="ECO:0000313" key="1">
    <source>
        <dbReference type="EMBL" id="SVA28271.1"/>
    </source>
</evidence>
<accession>A0A381UKJ8</accession>
<name>A0A381UKJ8_9ZZZZ</name>
<dbReference type="EMBL" id="UINC01006562">
    <property type="protein sequence ID" value="SVA28271.1"/>
    <property type="molecule type" value="Genomic_DNA"/>
</dbReference>
<gene>
    <name evidence="1" type="ORF">METZ01_LOCUS81125</name>
</gene>
<sequence>MNIDNFQELIDLTDYLAVSDEYLIRKFKEGGNYLIIDTFGDFLILERDEVESVTNIIWNDLYGPISEKIPHILN</sequence>
<dbReference type="AlphaFoldDB" id="A0A381UKJ8"/>